<dbReference type="AlphaFoldDB" id="A0A1L7I129"/>
<reference evidence="1 2" key="1">
    <citation type="submission" date="2016-07" db="EMBL/GenBank/DDBJ databases">
        <title>Multi-omics approach to identify versatile polysaccharide utilization systems of a marine flavobacterium Gramella flava.</title>
        <authorList>
            <person name="Tang K."/>
        </authorList>
    </citation>
    <scope>NUCLEOTIDE SEQUENCE [LARGE SCALE GENOMIC DNA]</scope>
    <source>
        <strain evidence="1 2">JLT2011</strain>
    </source>
</reference>
<dbReference type="EMBL" id="CP016359">
    <property type="protein sequence ID" value="APU67281.1"/>
    <property type="molecule type" value="Genomic_DNA"/>
</dbReference>
<dbReference type="STRING" id="1229726.GRFL_0557"/>
<proteinExistence type="predicted"/>
<evidence type="ECO:0000313" key="2">
    <source>
        <dbReference type="Proteomes" id="UP000186230"/>
    </source>
</evidence>
<dbReference type="Proteomes" id="UP000186230">
    <property type="component" value="Chromosome"/>
</dbReference>
<dbReference type="KEGG" id="gfl:GRFL_0557"/>
<keyword evidence="2" id="KW-1185">Reference proteome</keyword>
<evidence type="ECO:0000313" key="1">
    <source>
        <dbReference type="EMBL" id="APU67281.1"/>
    </source>
</evidence>
<name>A0A1L7I129_9FLAO</name>
<accession>A0A1L7I129</accession>
<gene>
    <name evidence="1" type="ORF">GRFL_0557</name>
</gene>
<dbReference type="OrthoDB" id="1404787at2"/>
<dbReference type="RefSeq" id="WP_083643177.1">
    <property type="nucleotide sequence ID" value="NZ_AMRU01000003.1"/>
</dbReference>
<protein>
    <submittedName>
        <fullName evidence="1">Uncharacterized protein</fullName>
    </submittedName>
</protein>
<organism evidence="1 2">
    <name type="scientific">Christiangramia flava JLT2011</name>
    <dbReference type="NCBI Taxonomy" id="1229726"/>
    <lineage>
        <taxon>Bacteria</taxon>
        <taxon>Pseudomonadati</taxon>
        <taxon>Bacteroidota</taxon>
        <taxon>Flavobacteriia</taxon>
        <taxon>Flavobacteriales</taxon>
        <taxon>Flavobacteriaceae</taxon>
        <taxon>Christiangramia</taxon>
    </lineage>
</organism>
<sequence>MKKRTMKLTRKIQLLVDLPTKEERKEALDLLYQWQNRAYRAANHMVTHLYVQEMIKDFLYLSEGVKYKIADEKKDELGILTGSRINTIYRVVSNRFKGELPTNILTNLKSSLYSSFNRNKLEYWKGERSLKNFKRDMAFPFDTEGMSKMIYDEEKKAFCFRLFKMPLKTYLGKDFTDKKILLERVIKGEVKLCSSHIKLKDGKIFWLPVFEIEKENHQLKPNVVAEATLSLEHPIVVKTVRAKLTIGSREEFLYRRLAIQAACKRAQKGATYTRGGHGKARKTKAMAKFQDRERNYVNNRIHVYTRKLIDFCIRHQAGTLILLNQEAKIGIAKNEEFLLRNWSYYDLMTKIKYKAEKVGIELIID</sequence>